<evidence type="ECO:0000256" key="1">
    <source>
        <dbReference type="SAM" id="MobiDB-lite"/>
    </source>
</evidence>
<gene>
    <name evidence="2" type="ORF">XELAEV_18000183mg</name>
</gene>
<protein>
    <submittedName>
        <fullName evidence="2">Uncharacterized protein</fullName>
    </submittedName>
</protein>
<dbReference type="Proteomes" id="UP000694892">
    <property type="component" value="Unassembled WGS sequence"/>
</dbReference>
<sequence length="106" mass="12659">MEKVKVYCCSLRFLILDQVTEREYFEIKVNKTSKQQSENNKTTKLQSENNNQRTTKITIREQQNKIGKLQNSKMWKSICKCFCFRKKKRVKTNKESVVVSDEELET</sequence>
<organism evidence="2">
    <name type="scientific">Xenopus laevis</name>
    <name type="common">African clawed frog</name>
    <dbReference type="NCBI Taxonomy" id="8355"/>
    <lineage>
        <taxon>Eukaryota</taxon>
        <taxon>Metazoa</taxon>
        <taxon>Chordata</taxon>
        <taxon>Craniata</taxon>
        <taxon>Vertebrata</taxon>
        <taxon>Euteleostomi</taxon>
        <taxon>Amphibia</taxon>
        <taxon>Batrachia</taxon>
        <taxon>Anura</taxon>
        <taxon>Pipoidea</taxon>
        <taxon>Pipidae</taxon>
        <taxon>Xenopodinae</taxon>
        <taxon>Xenopus</taxon>
        <taxon>Xenopus</taxon>
    </lineage>
</organism>
<name>A0A974BQE4_XENLA</name>
<dbReference type="EMBL" id="KV467286">
    <property type="protein sequence ID" value="OCT56380.1"/>
    <property type="molecule type" value="Genomic_DNA"/>
</dbReference>
<accession>A0A974BQE4</accession>
<dbReference type="AlphaFoldDB" id="A0A974BQE4"/>
<evidence type="ECO:0000313" key="2">
    <source>
        <dbReference type="EMBL" id="OCT56380.1"/>
    </source>
</evidence>
<reference evidence="2" key="1">
    <citation type="submission" date="2016-05" db="EMBL/GenBank/DDBJ databases">
        <title>WGS assembly of Xenopus laevis.</title>
        <authorList>
            <person name="Session A."/>
            <person name="Uno Y."/>
            <person name="Kwon T."/>
            <person name="Chapman J."/>
            <person name="Toyoda A."/>
            <person name="Takahashi S."/>
            <person name="Fukui A."/>
            <person name="Hikosaka A."/>
            <person name="Putnam N."/>
            <person name="Stites J."/>
            <person name="Van Heeringen S."/>
            <person name="Quigley I."/>
            <person name="Heinz S."/>
            <person name="Hellsten U."/>
            <person name="Lyons J."/>
            <person name="Suzuki A."/>
            <person name="Kondo M."/>
            <person name="Ogino H."/>
            <person name="Ochi H."/>
            <person name="Bogdanovic O."/>
            <person name="Lister R."/>
            <person name="Georgiou G."/>
            <person name="Paranjpe S."/>
            <person name="Van Kruijsbergen I."/>
            <person name="Mozaffari S."/>
            <person name="Shu S."/>
            <person name="Schmutz J."/>
            <person name="Jenkins J."/>
            <person name="Grimwood J."/>
            <person name="Carlson J."/>
            <person name="Mitros T."/>
            <person name="Simakov O."/>
            <person name="Heald R."/>
            <person name="Miller K."/>
            <person name="Haudenschild C."/>
            <person name="Kuroki Y."/>
            <person name="Tanaka T."/>
            <person name="Michiue T."/>
            <person name="Watanabe M."/>
            <person name="Kinoshita T."/>
            <person name="Ohta Y."/>
            <person name="Mawaribuchi S."/>
            <person name="Suzuki Y."/>
            <person name="Haramoto Y."/>
            <person name="Yamamoto T."/>
            <person name="Takagi C."/>
            <person name="Kitzman J."/>
            <person name="Shendure J."/>
            <person name="Nakayama T."/>
            <person name="Izutsu Y."/>
            <person name="Robert J."/>
            <person name="Dichmann D."/>
            <person name="Flajnik M."/>
            <person name="Houston D."/>
            <person name="Marcotte E."/>
            <person name="Wallingford J."/>
            <person name="Ito Y."/>
            <person name="Asashima M."/>
            <person name="Ueno N."/>
            <person name="Matsuda Y."/>
            <person name="Jan Veenstra G."/>
            <person name="Fujiyama A."/>
            <person name="Harland R."/>
            <person name="Taira M."/>
            <person name="Rokhsar D.S."/>
        </authorList>
    </citation>
    <scope>NUCLEOTIDE SEQUENCE</scope>
    <source>
        <strain evidence="2">J</strain>
        <tissue evidence="2">Blood</tissue>
    </source>
</reference>
<feature type="region of interest" description="Disordered" evidence="1">
    <location>
        <begin position="32"/>
        <end position="54"/>
    </location>
</feature>
<proteinExistence type="predicted"/>